<organism evidence="2 3">
    <name type="scientific">Dryococelus australis</name>
    <dbReference type="NCBI Taxonomy" id="614101"/>
    <lineage>
        <taxon>Eukaryota</taxon>
        <taxon>Metazoa</taxon>
        <taxon>Ecdysozoa</taxon>
        <taxon>Arthropoda</taxon>
        <taxon>Hexapoda</taxon>
        <taxon>Insecta</taxon>
        <taxon>Pterygota</taxon>
        <taxon>Neoptera</taxon>
        <taxon>Polyneoptera</taxon>
        <taxon>Phasmatodea</taxon>
        <taxon>Verophasmatodea</taxon>
        <taxon>Anareolatae</taxon>
        <taxon>Phasmatidae</taxon>
        <taxon>Eurycanthinae</taxon>
        <taxon>Dryococelus</taxon>
    </lineage>
</organism>
<name>A0ABQ9GZW3_9NEOP</name>
<gene>
    <name evidence="2" type="ORF">PR048_022010</name>
</gene>
<feature type="region of interest" description="Disordered" evidence="1">
    <location>
        <begin position="317"/>
        <end position="340"/>
    </location>
</feature>
<dbReference type="Proteomes" id="UP001159363">
    <property type="component" value="Chromosome 7"/>
</dbReference>
<evidence type="ECO:0000256" key="1">
    <source>
        <dbReference type="SAM" id="MobiDB-lite"/>
    </source>
</evidence>
<keyword evidence="3" id="KW-1185">Reference proteome</keyword>
<evidence type="ECO:0000313" key="2">
    <source>
        <dbReference type="EMBL" id="KAJ8877555.1"/>
    </source>
</evidence>
<reference evidence="2 3" key="1">
    <citation type="submission" date="2023-02" db="EMBL/GenBank/DDBJ databases">
        <title>LHISI_Scaffold_Assembly.</title>
        <authorList>
            <person name="Stuart O.P."/>
            <person name="Cleave R."/>
            <person name="Magrath M.J.L."/>
            <person name="Mikheyev A.S."/>
        </authorList>
    </citation>
    <scope>NUCLEOTIDE SEQUENCE [LARGE SCALE GENOMIC DNA]</scope>
    <source>
        <strain evidence="2">Daus_M_001</strain>
        <tissue evidence="2">Leg muscle</tissue>
    </source>
</reference>
<comment type="caution">
    <text evidence="2">The sequence shown here is derived from an EMBL/GenBank/DDBJ whole genome shotgun (WGS) entry which is preliminary data.</text>
</comment>
<evidence type="ECO:0000313" key="3">
    <source>
        <dbReference type="Proteomes" id="UP001159363"/>
    </source>
</evidence>
<accession>A0ABQ9GZW3</accession>
<sequence>MLPLLMEILVLQHGSSSNTQRPLQLDDMHAWGGFKVSTMGIPYLMVNNGDAIVIIVRVKGGGGEEAVRGTNDAPAFTAWPQYNCLSDQFPMTTTWDGRLASLRVSPCPEGIRNPNKASTDHEKTTLKTIVKLDEHEDFIHIDLLTSPLRWVSTAASNFDRLKSYPAIPMKSPYDRVKQCRERKINIKASENVNVDVFRQNKRPCLQHSKTQFFSCYYLSLDEYPGRTSSAQMANSCGGGIAFISRQLGIQTPKQSQKRKHHGKSKYEKLTSILVDVVLASMRSPSTILSMIIKCIDRAYQVCSHIGVNTIEKKMTLSEYNPPDETGPTYRYSEPEKTDNE</sequence>
<protein>
    <submittedName>
        <fullName evidence="2">Uncharacterized protein</fullName>
    </submittedName>
</protein>
<dbReference type="EMBL" id="JARBHB010000008">
    <property type="protein sequence ID" value="KAJ8877555.1"/>
    <property type="molecule type" value="Genomic_DNA"/>
</dbReference>
<proteinExistence type="predicted"/>